<accession>A0A1D1Y6E3</accession>
<reference evidence="1" key="1">
    <citation type="submission" date="2015-07" db="EMBL/GenBank/DDBJ databases">
        <title>Transcriptome Assembly of Anthurium amnicola.</title>
        <authorList>
            <person name="Suzuki J."/>
        </authorList>
    </citation>
    <scope>NUCLEOTIDE SEQUENCE</scope>
</reference>
<proteinExistence type="predicted"/>
<gene>
    <name evidence="1" type="ORF">g.74258</name>
</gene>
<name>A0A1D1Y6E3_9ARAE</name>
<dbReference type="EMBL" id="GDJX01017711">
    <property type="protein sequence ID" value="JAT50225.1"/>
    <property type="molecule type" value="Transcribed_RNA"/>
</dbReference>
<organism evidence="1">
    <name type="scientific">Anthurium amnicola</name>
    <dbReference type="NCBI Taxonomy" id="1678845"/>
    <lineage>
        <taxon>Eukaryota</taxon>
        <taxon>Viridiplantae</taxon>
        <taxon>Streptophyta</taxon>
        <taxon>Embryophyta</taxon>
        <taxon>Tracheophyta</taxon>
        <taxon>Spermatophyta</taxon>
        <taxon>Magnoliopsida</taxon>
        <taxon>Liliopsida</taxon>
        <taxon>Araceae</taxon>
        <taxon>Pothoideae</taxon>
        <taxon>Potheae</taxon>
        <taxon>Anthurium</taxon>
    </lineage>
</organism>
<feature type="non-terminal residue" evidence="1">
    <location>
        <position position="114"/>
    </location>
</feature>
<feature type="non-terminal residue" evidence="1">
    <location>
        <position position="1"/>
    </location>
</feature>
<sequence>THDDDEGGHPGKIWADGPAHAQQFQTPFTNASRVTGIPTHSYSHIYFLTTVHVESRTSAFLDFHAKQCVENADVSRAIVFFEAKILLHPPLLFPSLLSVWCLKTRGKNVVTGGT</sequence>
<dbReference type="AlphaFoldDB" id="A0A1D1Y6E3"/>
<protein>
    <submittedName>
        <fullName evidence="1">Uncharacterized protein</fullName>
    </submittedName>
</protein>
<evidence type="ECO:0000313" key="1">
    <source>
        <dbReference type="EMBL" id="JAT50225.1"/>
    </source>
</evidence>